<evidence type="ECO:0000256" key="2">
    <source>
        <dbReference type="ARBA" id="ARBA00022679"/>
    </source>
</evidence>
<dbReference type="EC" id="2.7.7.77" evidence="8"/>
<evidence type="ECO:0000256" key="8">
    <source>
        <dbReference type="HAMAP-Rule" id="MF_00316"/>
    </source>
</evidence>
<gene>
    <name evidence="8" type="primary">mobA</name>
    <name evidence="10" type="ORF">BJ983_004700</name>
</gene>
<keyword evidence="1 8" id="KW-0963">Cytoplasm</keyword>
<feature type="binding site" evidence="8">
    <location>
        <begin position="11"/>
        <end position="13"/>
    </location>
    <ligand>
        <name>GTP</name>
        <dbReference type="ChEBI" id="CHEBI:37565"/>
    </ligand>
</feature>
<organism evidence="10 11">
    <name type="scientific">Actinomycetospora corticicola</name>
    <dbReference type="NCBI Taxonomy" id="663602"/>
    <lineage>
        <taxon>Bacteria</taxon>
        <taxon>Bacillati</taxon>
        <taxon>Actinomycetota</taxon>
        <taxon>Actinomycetes</taxon>
        <taxon>Pseudonocardiales</taxon>
        <taxon>Pseudonocardiaceae</taxon>
        <taxon>Actinomycetospora</taxon>
    </lineage>
</organism>
<evidence type="ECO:0000259" key="9">
    <source>
        <dbReference type="Pfam" id="PF12804"/>
    </source>
</evidence>
<dbReference type="GO" id="GO:0061603">
    <property type="term" value="F:molybdenum cofactor guanylyltransferase activity"/>
    <property type="evidence" value="ECO:0007669"/>
    <property type="project" value="UniProtKB-EC"/>
</dbReference>
<comment type="domain">
    <text evidence="8">The N-terminal domain determines nucleotide recognition and specific binding, while the C-terminal domain determines the specific binding to the target protein.</text>
</comment>
<dbReference type="PANTHER" id="PTHR19136">
    <property type="entry name" value="MOLYBDENUM COFACTOR GUANYLYLTRANSFERASE"/>
    <property type="match status" value="1"/>
</dbReference>
<keyword evidence="10" id="KW-0548">Nucleotidyltransferase</keyword>
<protein>
    <recommendedName>
        <fullName evidence="8">Probable molybdenum cofactor guanylyltransferase</fullName>
        <shortName evidence="8">MoCo guanylyltransferase</shortName>
        <ecNumber evidence="8">2.7.7.77</ecNumber>
    </recommendedName>
    <alternativeName>
        <fullName evidence="8">GTP:molybdopterin guanylyltransferase</fullName>
    </alternativeName>
    <alternativeName>
        <fullName evidence="8">Mo-MPT guanylyltransferase</fullName>
    </alternativeName>
    <alternativeName>
        <fullName evidence="8">Molybdopterin guanylyltransferase</fullName>
    </alternativeName>
    <alternativeName>
        <fullName evidence="8">Molybdopterin-guanine dinucleotide synthase</fullName>
        <shortName evidence="8">MGD synthase</shortName>
    </alternativeName>
</protein>
<evidence type="ECO:0000256" key="6">
    <source>
        <dbReference type="ARBA" id="ARBA00023134"/>
    </source>
</evidence>
<accession>A0A7Y9DZV0</accession>
<feature type="binding site" evidence="8">
    <location>
        <position position="103"/>
    </location>
    <ligand>
        <name>Mg(2+)</name>
        <dbReference type="ChEBI" id="CHEBI:18420"/>
    </ligand>
</feature>
<dbReference type="Gene3D" id="3.90.550.10">
    <property type="entry name" value="Spore Coat Polysaccharide Biosynthesis Protein SpsA, Chain A"/>
    <property type="match status" value="1"/>
</dbReference>
<dbReference type="HAMAP" id="MF_00316">
    <property type="entry name" value="MobA"/>
    <property type="match status" value="1"/>
</dbReference>
<feature type="binding site" evidence="8">
    <location>
        <position position="23"/>
    </location>
    <ligand>
        <name>GTP</name>
        <dbReference type="ChEBI" id="CHEBI:37565"/>
    </ligand>
</feature>
<evidence type="ECO:0000256" key="4">
    <source>
        <dbReference type="ARBA" id="ARBA00022741"/>
    </source>
</evidence>
<dbReference type="GO" id="GO:0046872">
    <property type="term" value="F:metal ion binding"/>
    <property type="evidence" value="ECO:0007669"/>
    <property type="project" value="UniProtKB-KW"/>
</dbReference>
<keyword evidence="3 8" id="KW-0479">Metal-binding</keyword>
<dbReference type="GO" id="GO:0006777">
    <property type="term" value="P:Mo-molybdopterin cofactor biosynthetic process"/>
    <property type="evidence" value="ECO:0007669"/>
    <property type="project" value="UniProtKB-KW"/>
</dbReference>
<name>A0A7Y9DZV0_9PSEU</name>
<dbReference type="CDD" id="cd02503">
    <property type="entry name" value="MobA"/>
    <property type="match status" value="1"/>
</dbReference>
<feature type="domain" description="MobA-like NTP transferase" evidence="9">
    <location>
        <begin position="8"/>
        <end position="161"/>
    </location>
</feature>
<keyword evidence="6 8" id="KW-0342">GTP-binding</keyword>
<dbReference type="Proteomes" id="UP000535890">
    <property type="component" value="Unassembled WGS sequence"/>
</dbReference>
<dbReference type="Pfam" id="PF12804">
    <property type="entry name" value="NTP_transf_3"/>
    <property type="match status" value="1"/>
</dbReference>
<evidence type="ECO:0000313" key="10">
    <source>
        <dbReference type="EMBL" id="NYD38598.1"/>
    </source>
</evidence>
<proteinExistence type="inferred from homology"/>
<feature type="binding site" evidence="8">
    <location>
        <position position="103"/>
    </location>
    <ligand>
        <name>GTP</name>
        <dbReference type="ChEBI" id="CHEBI:37565"/>
    </ligand>
</feature>
<keyword evidence="7 8" id="KW-0501">Molybdenum cofactor biosynthesis</keyword>
<dbReference type="RefSeq" id="WP_179796019.1">
    <property type="nucleotide sequence ID" value="NZ_BAABHP010000027.1"/>
</dbReference>
<keyword evidence="4 8" id="KW-0547">Nucleotide-binding</keyword>
<dbReference type="AlphaFoldDB" id="A0A7Y9DZV0"/>
<comment type="catalytic activity">
    <reaction evidence="8">
        <text>Mo-molybdopterin + GTP + H(+) = Mo-molybdopterin guanine dinucleotide + diphosphate</text>
        <dbReference type="Rhea" id="RHEA:34243"/>
        <dbReference type="ChEBI" id="CHEBI:15378"/>
        <dbReference type="ChEBI" id="CHEBI:33019"/>
        <dbReference type="ChEBI" id="CHEBI:37565"/>
        <dbReference type="ChEBI" id="CHEBI:71302"/>
        <dbReference type="ChEBI" id="CHEBI:71310"/>
        <dbReference type="EC" id="2.7.7.77"/>
    </reaction>
</comment>
<dbReference type="InterPro" id="IPR029044">
    <property type="entry name" value="Nucleotide-diphossugar_trans"/>
</dbReference>
<evidence type="ECO:0000256" key="5">
    <source>
        <dbReference type="ARBA" id="ARBA00022842"/>
    </source>
</evidence>
<evidence type="ECO:0000256" key="1">
    <source>
        <dbReference type="ARBA" id="ARBA00022490"/>
    </source>
</evidence>
<dbReference type="GO" id="GO:0005737">
    <property type="term" value="C:cytoplasm"/>
    <property type="evidence" value="ECO:0007669"/>
    <property type="project" value="UniProtKB-SubCell"/>
</dbReference>
<dbReference type="GO" id="GO:0005525">
    <property type="term" value="F:GTP binding"/>
    <property type="evidence" value="ECO:0007669"/>
    <property type="project" value="UniProtKB-UniRule"/>
</dbReference>
<comment type="cofactor">
    <cofactor evidence="8">
        <name>Mg(2+)</name>
        <dbReference type="ChEBI" id="CHEBI:18420"/>
    </cofactor>
</comment>
<comment type="similarity">
    <text evidence="8">Belongs to the MobA family.</text>
</comment>
<evidence type="ECO:0000256" key="7">
    <source>
        <dbReference type="ARBA" id="ARBA00023150"/>
    </source>
</evidence>
<comment type="function">
    <text evidence="8">Transfers a GMP moiety from GTP to Mo-molybdopterin (Mo-MPT) cofactor (Moco or molybdenum cofactor) to form Mo-molybdopterin guanine dinucleotide (Mo-MGD) cofactor.</text>
</comment>
<evidence type="ECO:0000256" key="3">
    <source>
        <dbReference type="ARBA" id="ARBA00022723"/>
    </source>
</evidence>
<comment type="caution">
    <text evidence="8">Lacks conserved residue(s) required for the propagation of feature annotation.</text>
</comment>
<dbReference type="InterPro" id="IPR025877">
    <property type="entry name" value="MobA-like_NTP_Trfase"/>
</dbReference>
<dbReference type="InterPro" id="IPR013482">
    <property type="entry name" value="Molybde_CF_guanTrfase"/>
</dbReference>
<evidence type="ECO:0000313" key="11">
    <source>
        <dbReference type="Proteomes" id="UP000535890"/>
    </source>
</evidence>
<dbReference type="PANTHER" id="PTHR19136:SF81">
    <property type="entry name" value="MOLYBDENUM COFACTOR GUANYLYLTRANSFERASE"/>
    <property type="match status" value="1"/>
</dbReference>
<sequence>MSQTTAAAVVLAGGRSRRMGRDKAGLSWGDGTLLDHVIGVLRLAVSGPVVVVGAAGFPRPVDAADVLSVTDDAPDRGPLQGIATGLTTAGAAGRDRAFLCSVDLPRLHPAYVTAVLAALGDAGDVEVALPVLHGHRQPLAAAYRTALGPRATRLLDAGARRPAELFAASAVRELTAADLLADPALAAVDPGLEAVADVDTPDEYAAARAREQR</sequence>
<comment type="caution">
    <text evidence="10">The sequence shown here is derived from an EMBL/GenBank/DDBJ whole genome shotgun (WGS) entry which is preliminary data.</text>
</comment>
<dbReference type="EMBL" id="JACCBN010000001">
    <property type="protein sequence ID" value="NYD38598.1"/>
    <property type="molecule type" value="Genomic_DNA"/>
</dbReference>
<keyword evidence="5 8" id="KW-0460">Magnesium</keyword>
<comment type="subcellular location">
    <subcellularLocation>
        <location evidence="8">Cytoplasm</location>
    </subcellularLocation>
</comment>
<keyword evidence="2 8" id="KW-0808">Transferase</keyword>
<keyword evidence="11" id="KW-1185">Reference proteome</keyword>
<dbReference type="SUPFAM" id="SSF53448">
    <property type="entry name" value="Nucleotide-diphospho-sugar transferases"/>
    <property type="match status" value="1"/>
</dbReference>
<reference evidence="10 11" key="1">
    <citation type="submission" date="2020-07" db="EMBL/GenBank/DDBJ databases">
        <title>Sequencing the genomes of 1000 actinobacteria strains.</title>
        <authorList>
            <person name="Klenk H.-P."/>
        </authorList>
    </citation>
    <scope>NUCLEOTIDE SEQUENCE [LARGE SCALE GENOMIC DNA]</scope>
    <source>
        <strain evidence="10 11">DSM 45772</strain>
    </source>
</reference>